<comment type="caution">
    <text evidence="1">The sequence shown here is derived from an EMBL/GenBank/DDBJ whole genome shotgun (WGS) entry which is preliminary data.</text>
</comment>
<protein>
    <submittedName>
        <fullName evidence="1">Uncharacterized protein</fullName>
    </submittedName>
</protein>
<gene>
    <name evidence="1" type="ORF">H6G94_26675</name>
</gene>
<keyword evidence="2" id="KW-1185">Reference proteome</keyword>
<evidence type="ECO:0000313" key="2">
    <source>
        <dbReference type="Proteomes" id="UP000606396"/>
    </source>
</evidence>
<evidence type="ECO:0000313" key="1">
    <source>
        <dbReference type="EMBL" id="MBD2614820.1"/>
    </source>
</evidence>
<name>A0ABR8HG86_NOSPU</name>
<organism evidence="1 2">
    <name type="scientific">Nostoc punctiforme FACHB-252</name>
    <dbReference type="NCBI Taxonomy" id="1357509"/>
    <lineage>
        <taxon>Bacteria</taxon>
        <taxon>Bacillati</taxon>
        <taxon>Cyanobacteriota</taxon>
        <taxon>Cyanophyceae</taxon>
        <taxon>Nostocales</taxon>
        <taxon>Nostocaceae</taxon>
        <taxon>Nostoc</taxon>
    </lineage>
</organism>
<dbReference type="EMBL" id="JACJTC010000021">
    <property type="protein sequence ID" value="MBD2614820.1"/>
    <property type="molecule type" value="Genomic_DNA"/>
</dbReference>
<dbReference type="Proteomes" id="UP000606396">
    <property type="component" value="Unassembled WGS sequence"/>
</dbReference>
<accession>A0ABR8HG86</accession>
<proteinExistence type="predicted"/>
<reference evidence="1 2" key="1">
    <citation type="journal article" date="2020" name="ISME J.">
        <title>Comparative genomics reveals insights into cyanobacterial evolution and habitat adaptation.</title>
        <authorList>
            <person name="Chen M.Y."/>
            <person name="Teng W.K."/>
            <person name="Zhao L."/>
            <person name="Hu C.X."/>
            <person name="Zhou Y.K."/>
            <person name="Han B.P."/>
            <person name="Song L.R."/>
            <person name="Shu W.S."/>
        </authorList>
    </citation>
    <scope>NUCLEOTIDE SEQUENCE [LARGE SCALE GENOMIC DNA]</scope>
    <source>
        <strain evidence="1 2">FACHB-252</strain>
    </source>
</reference>
<dbReference type="RefSeq" id="WP_190951696.1">
    <property type="nucleotide sequence ID" value="NZ_JACJTC010000021.1"/>
</dbReference>
<sequence length="51" mass="5793">MDKAGSQTYIDVLEQITRYAKIEALERSIETLKLGLKDLIEETPNIPTNKT</sequence>